<dbReference type="PRINTS" id="PR00598">
    <property type="entry name" value="HTHMARR"/>
</dbReference>
<keyword evidence="2" id="KW-0238">DNA-binding</keyword>
<dbReference type="AlphaFoldDB" id="A0A9D9H3K1"/>
<evidence type="ECO:0000256" key="3">
    <source>
        <dbReference type="ARBA" id="ARBA00023163"/>
    </source>
</evidence>
<dbReference type="SMART" id="SM00347">
    <property type="entry name" value="HTH_MARR"/>
    <property type="match status" value="1"/>
</dbReference>
<dbReference type="GO" id="GO:0003700">
    <property type="term" value="F:DNA-binding transcription factor activity"/>
    <property type="evidence" value="ECO:0007669"/>
    <property type="project" value="InterPro"/>
</dbReference>
<reference evidence="5" key="1">
    <citation type="submission" date="2020-10" db="EMBL/GenBank/DDBJ databases">
        <authorList>
            <person name="Gilroy R."/>
        </authorList>
    </citation>
    <scope>NUCLEOTIDE SEQUENCE</scope>
    <source>
        <strain evidence="5">F6-4510</strain>
    </source>
</reference>
<dbReference type="EMBL" id="JADIMX010000028">
    <property type="protein sequence ID" value="MBO8433957.1"/>
    <property type="molecule type" value="Genomic_DNA"/>
</dbReference>
<keyword evidence="1" id="KW-0805">Transcription regulation</keyword>
<protein>
    <submittedName>
        <fullName evidence="5">MarR family transcriptional regulator</fullName>
    </submittedName>
</protein>
<dbReference type="InterPro" id="IPR000835">
    <property type="entry name" value="HTH_MarR-typ"/>
</dbReference>
<name>A0A9D9H3K1_9FIRM</name>
<dbReference type="InterPro" id="IPR036388">
    <property type="entry name" value="WH-like_DNA-bd_sf"/>
</dbReference>
<accession>A0A9D9H3K1</accession>
<gene>
    <name evidence="5" type="ORF">IAC55_01375</name>
</gene>
<dbReference type="InterPro" id="IPR036390">
    <property type="entry name" value="WH_DNA-bd_sf"/>
</dbReference>
<dbReference type="PANTHER" id="PTHR42756">
    <property type="entry name" value="TRANSCRIPTIONAL REGULATOR, MARR"/>
    <property type="match status" value="1"/>
</dbReference>
<sequence length="151" mass="17208">MEETLAVINKLLVEVFNDILLIEESALKSGQFNDVSVTEMHTIEEIGMYEPKSMSEIAKKLKITVGTLTVAINNLVKKGYCERYRSENDRRVVKVGLTKKGRLLYRVHEKFHTDMVKTAIANLSAEEDIALRKALENLSAFLKENYNLNCK</sequence>
<dbReference type="GO" id="GO:0003677">
    <property type="term" value="F:DNA binding"/>
    <property type="evidence" value="ECO:0007669"/>
    <property type="project" value="UniProtKB-KW"/>
</dbReference>
<feature type="domain" description="HTH marR-type" evidence="4">
    <location>
        <begin position="1"/>
        <end position="140"/>
    </location>
</feature>
<evidence type="ECO:0000256" key="1">
    <source>
        <dbReference type="ARBA" id="ARBA00023015"/>
    </source>
</evidence>
<dbReference type="SUPFAM" id="SSF46785">
    <property type="entry name" value="Winged helix' DNA-binding domain"/>
    <property type="match status" value="1"/>
</dbReference>
<dbReference type="Proteomes" id="UP000823611">
    <property type="component" value="Unassembled WGS sequence"/>
</dbReference>
<keyword evidence="3" id="KW-0804">Transcription</keyword>
<evidence type="ECO:0000313" key="6">
    <source>
        <dbReference type="Proteomes" id="UP000823611"/>
    </source>
</evidence>
<reference evidence="5" key="2">
    <citation type="journal article" date="2021" name="PeerJ">
        <title>Extensive microbial diversity within the chicken gut microbiome revealed by metagenomics and culture.</title>
        <authorList>
            <person name="Gilroy R."/>
            <person name="Ravi A."/>
            <person name="Getino M."/>
            <person name="Pursley I."/>
            <person name="Horton D.L."/>
            <person name="Alikhan N.F."/>
            <person name="Baker D."/>
            <person name="Gharbi K."/>
            <person name="Hall N."/>
            <person name="Watson M."/>
            <person name="Adriaenssens E.M."/>
            <person name="Foster-Nyarko E."/>
            <person name="Jarju S."/>
            <person name="Secka A."/>
            <person name="Antonio M."/>
            <person name="Oren A."/>
            <person name="Chaudhuri R.R."/>
            <person name="La Ragione R."/>
            <person name="Hildebrand F."/>
            <person name="Pallen M.J."/>
        </authorList>
    </citation>
    <scope>NUCLEOTIDE SEQUENCE</scope>
    <source>
        <strain evidence="5">F6-4510</strain>
    </source>
</reference>
<proteinExistence type="predicted"/>
<dbReference type="PROSITE" id="PS50995">
    <property type="entry name" value="HTH_MARR_2"/>
    <property type="match status" value="1"/>
</dbReference>
<evidence type="ECO:0000256" key="2">
    <source>
        <dbReference type="ARBA" id="ARBA00023125"/>
    </source>
</evidence>
<dbReference type="Gene3D" id="1.10.10.10">
    <property type="entry name" value="Winged helix-like DNA-binding domain superfamily/Winged helix DNA-binding domain"/>
    <property type="match status" value="1"/>
</dbReference>
<evidence type="ECO:0000313" key="5">
    <source>
        <dbReference type="EMBL" id="MBO8433957.1"/>
    </source>
</evidence>
<dbReference type="Pfam" id="PF01047">
    <property type="entry name" value="MarR"/>
    <property type="match status" value="1"/>
</dbReference>
<organism evidence="5 6">
    <name type="scientific">Candidatus Fimicola merdigallinarum</name>
    <dbReference type="NCBI Taxonomy" id="2840819"/>
    <lineage>
        <taxon>Bacteria</taxon>
        <taxon>Bacillati</taxon>
        <taxon>Bacillota</taxon>
        <taxon>Clostridia</taxon>
        <taxon>Lachnospirales</taxon>
        <taxon>Lachnospiraceae</taxon>
        <taxon>Lachnospiraceae incertae sedis</taxon>
        <taxon>Candidatus Fimicola</taxon>
    </lineage>
</organism>
<evidence type="ECO:0000259" key="4">
    <source>
        <dbReference type="PROSITE" id="PS50995"/>
    </source>
</evidence>
<comment type="caution">
    <text evidence="5">The sequence shown here is derived from an EMBL/GenBank/DDBJ whole genome shotgun (WGS) entry which is preliminary data.</text>
</comment>
<dbReference type="PANTHER" id="PTHR42756:SF1">
    <property type="entry name" value="TRANSCRIPTIONAL REPRESSOR OF EMRAB OPERON"/>
    <property type="match status" value="1"/>
</dbReference>